<feature type="signal peptide" evidence="1">
    <location>
        <begin position="1"/>
        <end position="21"/>
    </location>
</feature>
<protein>
    <recommendedName>
        <fullName evidence="4">Secreted protein</fullName>
    </recommendedName>
</protein>
<feature type="chain" id="PRO_5033040753" description="Secreted protein" evidence="1">
    <location>
        <begin position="22"/>
        <end position="303"/>
    </location>
</feature>
<accession>A0A833N5B6</accession>
<keyword evidence="3" id="KW-1185">Reference proteome</keyword>
<evidence type="ECO:0000313" key="3">
    <source>
        <dbReference type="Proteomes" id="UP000442694"/>
    </source>
</evidence>
<organism evidence="2 3">
    <name type="scientific">Fluviispira multicolorata</name>
    <dbReference type="NCBI Taxonomy" id="2654512"/>
    <lineage>
        <taxon>Bacteria</taxon>
        <taxon>Pseudomonadati</taxon>
        <taxon>Bdellovibrionota</taxon>
        <taxon>Oligoflexia</taxon>
        <taxon>Silvanigrellales</taxon>
        <taxon>Silvanigrellaceae</taxon>
        <taxon>Fluviispira</taxon>
    </lineage>
</organism>
<proteinExistence type="predicted"/>
<dbReference type="AlphaFoldDB" id="A0A833N5B6"/>
<dbReference type="RefSeq" id="WP_152211738.1">
    <property type="nucleotide sequence ID" value="NZ_WFLN01000004.1"/>
</dbReference>
<keyword evidence="1" id="KW-0732">Signal</keyword>
<dbReference type="Proteomes" id="UP000442694">
    <property type="component" value="Unassembled WGS sequence"/>
</dbReference>
<evidence type="ECO:0008006" key="4">
    <source>
        <dbReference type="Google" id="ProtNLM"/>
    </source>
</evidence>
<gene>
    <name evidence="2" type="ORF">GCL57_02790</name>
</gene>
<reference evidence="2 3" key="1">
    <citation type="submission" date="2019-10" db="EMBL/GenBank/DDBJ databases">
        <title>New genus of Silvanigrellaceae.</title>
        <authorList>
            <person name="Pitt A."/>
            <person name="Hahn M.W."/>
        </authorList>
    </citation>
    <scope>NUCLEOTIDE SEQUENCE [LARGE SCALE GENOMIC DNA]</scope>
    <source>
        <strain evidence="2 3">33A1-SZDP</strain>
    </source>
</reference>
<comment type="caution">
    <text evidence="2">The sequence shown here is derived from an EMBL/GenBank/DDBJ whole genome shotgun (WGS) entry which is preliminary data.</text>
</comment>
<evidence type="ECO:0000256" key="1">
    <source>
        <dbReference type="SAM" id="SignalP"/>
    </source>
</evidence>
<dbReference type="EMBL" id="WFLN01000004">
    <property type="protein sequence ID" value="KAB8033652.1"/>
    <property type="molecule type" value="Genomic_DNA"/>
</dbReference>
<name>A0A833N5B6_9BACT</name>
<sequence>MIREKKYAIVSLIFISFCANANVFKDDIIKNNCISDYGFIENCNFKNLYEKKLVEKNTYTLPMDFLINYSRGKCCTLKNNNMCSNPGEINLQIFTGHEYKNFEYGKNKFISSGKFLKLVDLKPWETSTTRYYQPCHLVMNKLQFDFSSNAKIYLKELISERNLAKKYINFRNNIEVIIDELNLSFAELNINNFGENLESFINSLYLISDIDIPPSDKVLLAYFINNFKSLNVSIKIDLFNNYSKKILNIIEKIKVLFDDYYKENNQIEFYKMDIEIHNIINEVKDDNNFKRDSLKEIIDMLEG</sequence>
<evidence type="ECO:0000313" key="2">
    <source>
        <dbReference type="EMBL" id="KAB8033652.1"/>
    </source>
</evidence>